<reference evidence="1" key="2">
    <citation type="journal article" date="2015" name="Fish Shellfish Immunol.">
        <title>Early steps in the European eel (Anguilla anguilla)-Vibrio vulnificus interaction in the gills: Role of the RtxA13 toxin.</title>
        <authorList>
            <person name="Callol A."/>
            <person name="Pajuelo D."/>
            <person name="Ebbesson L."/>
            <person name="Teles M."/>
            <person name="MacKenzie S."/>
            <person name="Amaro C."/>
        </authorList>
    </citation>
    <scope>NUCLEOTIDE SEQUENCE</scope>
</reference>
<sequence length="23" mass="2484">MEAGPSVSPPLDVLFQSVCTRLH</sequence>
<dbReference type="AlphaFoldDB" id="A0A0E9PYF1"/>
<name>A0A0E9PYF1_ANGAN</name>
<dbReference type="EMBL" id="GBXM01099689">
    <property type="protein sequence ID" value="JAH08888.1"/>
    <property type="molecule type" value="Transcribed_RNA"/>
</dbReference>
<reference evidence="1" key="1">
    <citation type="submission" date="2014-11" db="EMBL/GenBank/DDBJ databases">
        <authorList>
            <person name="Amaro Gonzalez C."/>
        </authorList>
    </citation>
    <scope>NUCLEOTIDE SEQUENCE</scope>
</reference>
<protein>
    <submittedName>
        <fullName evidence="1">Uncharacterized protein</fullName>
    </submittedName>
</protein>
<evidence type="ECO:0000313" key="1">
    <source>
        <dbReference type="EMBL" id="JAH08888.1"/>
    </source>
</evidence>
<organism evidence="1">
    <name type="scientific">Anguilla anguilla</name>
    <name type="common">European freshwater eel</name>
    <name type="synonym">Muraena anguilla</name>
    <dbReference type="NCBI Taxonomy" id="7936"/>
    <lineage>
        <taxon>Eukaryota</taxon>
        <taxon>Metazoa</taxon>
        <taxon>Chordata</taxon>
        <taxon>Craniata</taxon>
        <taxon>Vertebrata</taxon>
        <taxon>Euteleostomi</taxon>
        <taxon>Actinopterygii</taxon>
        <taxon>Neopterygii</taxon>
        <taxon>Teleostei</taxon>
        <taxon>Anguilliformes</taxon>
        <taxon>Anguillidae</taxon>
        <taxon>Anguilla</taxon>
    </lineage>
</organism>
<proteinExistence type="predicted"/>
<accession>A0A0E9PYF1</accession>